<dbReference type="InterPro" id="IPR014717">
    <property type="entry name" value="Transl_elong_EF1B/ribsomal_bS6"/>
</dbReference>
<name>A0A1F6BLA0_9BACT</name>
<dbReference type="Proteomes" id="UP000176273">
    <property type="component" value="Unassembled WGS sequence"/>
</dbReference>
<dbReference type="Gene3D" id="3.30.70.60">
    <property type="match status" value="1"/>
</dbReference>
<gene>
    <name evidence="1" type="ORF">A2110_01685</name>
</gene>
<dbReference type="AlphaFoldDB" id="A0A1F6BLA0"/>
<evidence type="ECO:0008006" key="3">
    <source>
        <dbReference type="Google" id="ProtNLM"/>
    </source>
</evidence>
<protein>
    <recommendedName>
        <fullName evidence="3">Type 4a pilus biogenesis protein PilO</fullName>
    </recommendedName>
</protein>
<dbReference type="EMBL" id="MFKH01000005">
    <property type="protein sequence ID" value="OGG37701.1"/>
    <property type="molecule type" value="Genomic_DNA"/>
</dbReference>
<organism evidence="1 2">
    <name type="scientific">Candidatus Jorgensenbacteria bacterium GWA1_54_12</name>
    <dbReference type="NCBI Taxonomy" id="1798468"/>
    <lineage>
        <taxon>Bacteria</taxon>
        <taxon>Candidatus Joergenseniibacteriota</taxon>
    </lineage>
</organism>
<reference evidence="1 2" key="1">
    <citation type="journal article" date="2016" name="Nat. Commun.">
        <title>Thousands of microbial genomes shed light on interconnected biogeochemical processes in an aquifer system.</title>
        <authorList>
            <person name="Anantharaman K."/>
            <person name="Brown C.T."/>
            <person name="Hug L.A."/>
            <person name="Sharon I."/>
            <person name="Castelle C.J."/>
            <person name="Probst A.J."/>
            <person name="Thomas B.C."/>
            <person name="Singh A."/>
            <person name="Wilkins M.J."/>
            <person name="Karaoz U."/>
            <person name="Brodie E.L."/>
            <person name="Williams K.H."/>
            <person name="Hubbard S.S."/>
            <person name="Banfield J.F."/>
        </authorList>
    </citation>
    <scope>NUCLEOTIDE SEQUENCE [LARGE SCALE GENOMIC DNA]</scope>
</reference>
<sequence length="190" mass="21211">MRASTKRMLSILLSGLFLIGILAVVTSLIVPEFKRVSDRRALLFSRQLTLQNQMQAVDDVQRLIQEFQGFERVRTTVSLAMPRSMDATLILWQLQAVADASGASIRSFDAAQQAFETSRAPLARRLGTLQITTVVVGTYEELEQFLRHLETNVRVFGVREFDFGPVGLTAEEGGGAAFQMSVTFDAYFQE</sequence>
<evidence type="ECO:0000313" key="1">
    <source>
        <dbReference type="EMBL" id="OGG37701.1"/>
    </source>
</evidence>
<comment type="caution">
    <text evidence="1">The sequence shown here is derived from an EMBL/GenBank/DDBJ whole genome shotgun (WGS) entry which is preliminary data.</text>
</comment>
<accession>A0A1F6BLA0</accession>
<dbReference type="STRING" id="1798468.A2110_01685"/>
<evidence type="ECO:0000313" key="2">
    <source>
        <dbReference type="Proteomes" id="UP000176273"/>
    </source>
</evidence>
<proteinExistence type="predicted"/>